<feature type="transmembrane region" description="Helical" evidence="26">
    <location>
        <begin position="1122"/>
        <end position="1149"/>
    </location>
</feature>
<comment type="function">
    <text evidence="21">Plays a role in regulating ADIPOQ and FABP4 levels in differentiating adipocytes and is also involved in regulation of adipocyte triglyceride storage. Weakly binds 25-hydroxycholesterol. Interacts with OSBPL9 to function as lipid transfer proteins. Together they form a heterodimer that localizes at the ER-trans-Golgi membrane contact sites, and exchanges phosphatidylserine (1,2-diacyl-sn-glycero-3-phospho-L-serine, PS) for phosphatidylinositol-4-phosphate (1,2-diacyl-sn-glycero-3-phospho-(1D-myo-inositol 4-phosphate), PI(4)P) between the two organelles, a step that is critical for sphingomyelin synthesis in the Golgi complex.</text>
</comment>
<keyword evidence="12" id="KW-0007">Acetylation</keyword>
<keyword evidence="29" id="KW-1185">Reference proteome</keyword>
<dbReference type="PANTHER" id="PTHR45897:SF5">
    <property type="entry name" value="HIGH AFFINITY CHOLINE TRANSPORTER 1"/>
    <property type="match status" value="1"/>
</dbReference>
<dbReference type="FunFam" id="2.40.160.120:FF:000002">
    <property type="entry name" value="Oxysterol-binding protein"/>
    <property type="match status" value="1"/>
</dbReference>
<evidence type="ECO:0000256" key="6">
    <source>
        <dbReference type="ARBA" id="ARBA00022448"/>
    </source>
</evidence>
<feature type="transmembrane region" description="Helical" evidence="26">
    <location>
        <begin position="927"/>
        <end position="944"/>
    </location>
</feature>
<keyword evidence="8" id="KW-0967">Endosome</keyword>
<evidence type="ECO:0000256" key="9">
    <source>
        <dbReference type="ARBA" id="ARBA00022847"/>
    </source>
</evidence>
<dbReference type="AlphaFoldDB" id="A0A4U5TYR0"/>
<dbReference type="InterPro" id="IPR037239">
    <property type="entry name" value="OSBP_sf"/>
</dbReference>
<evidence type="ECO:0000256" key="25">
    <source>
        <dbReference type="SAM" id="MobiDB-lite"/>
    </source>
</evidence>
<evidence type="ECO:0000256" key="5">
    <source>
        <dbReference type="ARBA" id="ARBA00006434"/>
    </source>
</evidence>
<feature type="compositionally biased region" description="Low complexity" evidence="25">
    <location>
        <begin position="154"/>
        <end position="170"/>
    </location>
</feature>
<keyword evidence="17" id="KW-0446">Lipid-binding</keyword>
<dbReference type="InterPro" id="IPR052244">
    <property type="entry name" value="Choline_transporter"/>
</dbReference>
<evidence type="ECO:0000313" key="28">
    <source>
        <dbReference type="EMBL" id="TKS66640.1"/>
    </source>
</evidence>
<dbReference type="GO" id="GO:0008289">
    <property type="term" value="F:lipid binding"/>
    <property type="evidence" value="ECO:0007669"/>
    <property type="project" value="UniProtKB-KW"/>
</dbReference>
<feature type="transmembrane region" description="Helical" evidence="26">
    <location>
        <begin position="1094"/>
        <end position="1116"/>
    </location>
</feature>
<dbReference type="InterPro" id="IPR011993">
    <property type="entry name" value="PH-like_dom_sf"/>
</dbReference>
<sequence>MQGETTGIRPTENEGKLDVFPQNRTPGSGRASGKGWQYSDHMENIDGYLMKYTNLVTGWQYRFFVLNNEAGLLEYFVNEQSRPQKPRGMLPLAGAVISPSDEDSHTFTVNAISGEQYKLRATDAKERQHWVSRLQICTQHHTEAMGKSNPPPKSRSYSMASQGSGSSPMSVRRPSQNPGNLFGWSQVNKGSSLYSSKRSLLPDHLMDAREMMSQAQGQHRDLIQSIEGLPAAAGLSPLDQDLLMLKATSMATMNCLNECLHILHLQQVARQRGSLGGPTIEWLEPKLPDILKNGSSSLGSYTTGEGALEGSRLELSSPESCSFSGEQEDIDAEDEAEDCFTDKEEDLGAVEEERSVILHLLSQLKLGMDLTRVVLPTFILEKRSLLEMYADFMSHPDLFVAITDGSSPEDRMVRFVEYYLTSFHEGRKGAIAKKPYNPIIGESFHCSWKVPRRPGASHSEPQDPYQLRFVAEQVSHHPPVSGFYAECQERRMCVNTHVWTKSKFMGMSIGVSMIGEGCLYLLEHDEEYTFTLPCAYARSILTVPWVELGGKVNISCAKSGYSAVITFQTKPFYGGKLHKVTAEVKHNTTNAVVCRVQGEWNGVLEFSYTSGETRVVDVTKLPVTRKSVRPVEKQGPTESRRLWQHVTESLREKDIEKATEHKRLLEERQRTEERHRAETETPWRTRYFDRELCCIRRSKASVSVPVLIHNGCHYTRSNNDGSLLPACVGNRHLGVCEVKEIEGKRRKWTATWVGGGFTMGLPEIVYDPTKGLIWALFPLQLSISFIIGGLFFAKPMRENNYTTMIDPFQRKYGKTLTGLLAVAAFISEVVYIPVTLISLGVTVRIFSDLPLSLCIWISAAVAILYTVFGGLYSVAYTDVVQLLLVFCGLWLCAPFVLASDVYTDITQTAVNHTYQAPWLGHIESYEAWTWVDKFLVMTLGNLAFQDFHQRTLSSSSTSSARLICFIAAGLVIVLGIPPILIGAVAASTDWNMTTYGSPSPYERGETAMLLPIVLLHSTPTAVFVIGMGAIAGAAMSSTDSCLLAATSIFTTSIYKAIRHQASDRELQWVIHFSIVILGIVGTSLTYLDDNIMTFWILSTDLTYTIILPQLICVLFIRVSNSYGAVAGFVVALVMRVLCGEPVFNLPVILHFPGCTLEDGVYVQRSPFKTICMLSALVSIPMFSYVASLLFNRGIVPERWDVFKVKPQGAPTPEDDARECDEPMLDTRC</sequence>
<dbReference type="Gene3D" id="3.30.70.3490">
    <property type="match status" value="1"/>
</dbReference>
<evidence type="ECO:0000256" key="24">
    <source>
        <dbReference type="RuleBase" id="RU003845"/>
    </source>
</evidence>
<feature type="transmembrane region" description="Helical" evidence="26">
    <location>
        <begin position="814"/>
        <end position="837"/>
    </location>
</feature>
<evidence type="ECO:0000256" key="23">
    <source>
        <dbReference type="RuleBase" id="RU003844"/>
    </source>
</evidence>
<keyword evidence="15 24" id="KW-0445">Lipid transport</keyword>
<dbReference type="GO" id="GO:0006869">
    <property type="term" value="P:lipid transport"/>
    <property type="evidence" value="ECO:0007669"/>
    <property type="project" value="UniProtKB-KW"/>
</dbReference>
<comment type="similarity">
    <text evidence="23">Belongs to the OSBP family.</text>
</comment>
<keyword evidence="18 26" id="KW-0472">Membrane</keyword>
<comment type="similarity">
    <text evidence="5">Belongs to the sodium:solute symporter (SSF) (TC 2.A.21) family.</text>
</comment>
<dbReference type="Pfam" id="PF00169">
    <property type="entry name" value="PH"/>
    <property type="match status" value="1"/>
</dbReference>
<comment type="subunit">
    <text evidence="22">Heterodimer with OSBPL9.</text>
</comment>
<dbReference type="InterPro" id="IPR000648">
    <property type="entry name" value="Oxysterol-bd"/>
</dbReference>
<dbReference type="FunFam" id="2.30.29.30:FF:000154">
    <property type="entry name" value="Oxysterol-binding protein"/>
    <property type="match status" value="1"/>
</dbReference>
<dbReference type="GO" id="GO:0005768">
    <property type="term" value="C:endosome"/>
    <property type="evidence" value="ECO:0007669"/>
    <property type="project" value="UniProtKB-SubCell"/>
</dbReference>
<dbReference type="FunFam" id="1.10.287.2720:FF:000001">
    <property type="entry name" value="Oxysterol-binding OBPalpha"/>
    <property type="match status" value="1"/>
</dbReference>
<evidence type="ECO:0000256" key="10">
    <source>
        <dbReference type="ARBA" id="ARBA00022979"/>
    </source>
</evidence>
<keyword evidence="7 26" id="KW-0812">Transmembrane</keyword>
<dbReference type="Pfam" id="PF01237">
    <property type="entry name" value="Oxysterol_BP"/>
    <property type="match status" value="1"/>
</dbReference>
<evidence type="ECO:0000256" key="18">
    <source>
        <dbReference type="ARBA" id="ARBA00023136"/>
    </source>
</evidence>
<keyword evidence="11 26" id="KW-1133">Transmembrane helix</keyword>
<evidence type="ECO:0000256" key="19">
    <source>
        <dbReference type="ARBA" id="ARBA00023180"/>
    </source>
</evidence>
<feature type="transmembrane region" description="Helical" evidence="26">
    <location>
        <begin position="965"/>
        <end position="988"/>
    </location>
</feature>
<dbReference type="EMBL" id="CM014078">
    <property type="protein sequence ID" value="TKS66640.1"/>
    <property type="molecule type" value="Genomic_DNA"/>
</dbReference>
<evidence type="ECO:0000256" key="14">
    <source>
        <dbReference type="ARBA" id="ARBA00023053"/>
    </source>
</evidence>
<evidence type="ECO:0000256" key="12">
    <source>
        <dbReference type="ARBA" id="ARBA00022990"/>
    </source>
</evidence>
<feature type="transmembrane region" description="Helical" evidence="26">
    <location>
        <begin position="1170"/>
        <end position="1190"/>
    </location>
</feature>
<evidence type="ECO:0000256" key="21">
    <source>
        <dbReference type="ARBA" id="ARBA00058048"/>
    </source>
</evidence>
<dbReference type="STRING" id="240159.A0A4U5TYR0"/>
<feature type="transmembrane region" description="Helical" evidence="26">
    <location>
        <begin position="1069"/>
        <end position="1087"/>
    </location>
</feature>
<keyword evidence="20" id="KW-0739">Sodium transport</keyword>
<dbReference type="CDD" id="cd11474">
    <property type="entry name" value="SLC5sbd_CHT"/>
    <property type="match status" value="1"/>
</dbReference>
<feature type="domain" description="PH" evidence="27">
    <location>
        <begin position="42"/>
        <end position="139"/>
    </location>
</feature>
<dbReference type="Gene3D" id="1.20.1730.10">
    <property type="entry name" value="Sodium/glucose cotransporter"/>
    <property type="match status" value="1"/>
</dbReference>
<evidence type="ECO:0000256" key="2">
    <source>
        <dbReference type="ARBA" id="ARBA00004177"/>
    </source>
</evidence>
<keyword evidence="6 24" id="KW-0813">Transport</keyword>
<evidence type="ECO:0000256" key="3">
    <source>
        <dbReference type="ARBA" id="ARBA00004308"/>
    </source>
</evidence>
<evidence type="ECO:0000256" key="11">
    <source>
        <dbReference type="ARBA" id="ARBA00022989"/>
    </source>
</evidence>
<comment type="subcellular location">
    <subcellularLocation>
        <location evidence="3">Endomembrane system</location>
    </subcellularLocation>
    <subcellularLocation>
        <location evidence="2">Endosome</location>
    </subcellularLocation>
    <subcellularLocation>
        <location evidence="4">Golgi apparatus</location>
    </subcellularLocation>
    <subcellularLocation>
        <location evidence="1">Membrane</location>
        <topology evidence="1">Multi-pass membrane protein</topology>
    </subcellularLocation>
</comment>
<evidence type="ECO:0000256" key="17">
    <source>
        <dbReference type="ARBA" id="ARBA00023121"/>
    </source>
</evidence>
<evidence type="ECO:0000256" key="15">
    <source>
        <dbReference type="ARBA" id="ARBA00023055"/>
    </source>
</evidence>
<dbReference type="InterPro" id="IPR018494">
    <property type="entry name" value="Oxysterol-bd_CS"/>
</dbReference>
<reference evidence="28 29" key="1">
    <citation type="submission" date="2019-01" db="EMBL/GenBank/DDBJ databases">
        <title>Genome Assembly of Collichthys lucidus.</title>
        <authorList>
            <person name="Cai M."/>
            <person name="Xiao S."/>
        </authorList>
    </citation>
    <scope>NUCLEOTIDE SEQUENCE [LARGE SCALE GENOMIC DNA]</scope>
    <source>
        <strain evidence="28">JT15FE1705JMU</strain>
        <tissue evidence="28">Muscle</tissue>
    </source>
</reference>
<evidence type="ECO:0000256" key="16">
    <source>
        <dbReference type="ARBA" id="ARBA00023065"/>
    </source>
</evidence>
<feature type="transmembrane region" description="Helical" evidence="26">
    <location>
        <begin position="1008"/>
        <end position="1033"/>
    </location>
</feature>
<dbReference type="CDD" id="cd13291">
    <property type="entry name" value="PH_ORP10_ORP11"/>
    <property type="match status" value="1"/>
</dbReference>
<proteinExistence type="inferred from homology"/>
<dbReference type="PROSITE" id="PS01013">
    <property type="entry name" value="OSBP"/>
    <property type="match status" value="1"/>
</dbReference>
<evidence type="ECO:0000256" key="20">
    <source>
        <dbReference type="ARBA" id="ARBA00023201"/>
    </source>
</evidence>
<keyword evidence="19" id="KW-0325">Glycoprotein</keyword>
<evidence type="ECO:0000256" key="1">
    <source>
        <dbReference type="ARBA" id="ARBA00004141"/>
    </source>
</evidence>
<accession>A0A4U5TYR0</accession>
<keyword evidence="13" id="KW-0333">Golgi apparatus</keyword>
<dbReference type="SMART" id="SM00233">
    <property type="entry name" value="PH"/>
    <property type="match status" value="1"/>
</dbReference>
<evidence type="ECO:0000256" key="13">
    <source>
        <dbReference type="ARBA" id="ARBA00023034"/>
    </source>
</evidence>
<dbReference type="InterPro" id="IPR001849">
    <property type="entry name" value="PH_domain"/>
</dbReference>
<gene>
    <name evidence="28" type="ORF">D9C73_000697</name>
</gene>
<keyword evidence="10" id="KW-0530">Neurotransmitter biosynthesis</keyword>
<evidence type="ECO:0000256" key="4">
    <source>
        <dbReference type="ARBA" id="ARBA00004555"/>
    </source>
</evidence>
<dbReference type="Pfam" id="PF00474">
    <property type="entry name" value="SSF"/>
    <property type="match status" value="1"/>
</dbReference>
<feature type="compositionally biased region" description="Acidic residues" evidence="25">
    <location>
        <begin position="1212"/>
        <end position="1228"/>
    </location>
</feature>
<protein>
    <recommendedName>
        <fullName evidence="24">Oxysterol-binding protein</fullName>
    </recommendedName>
</protein>
<evidence type="ECO:0000256" key="22">
    <source>
        <dbReference type="ARBA" id="ARBA00065555"/>
    </source>
</evidence>
<feature type="transmembrane region" description="Helical" evidence="26">
    <location>
        <begin position="879"/>
        <end position="897"/>
    </location>
</feature>
<dbReference type="SUPFAM" id="SSF144000">
    <property type="entry name" value="Oxysterol-binding protein-like"/>
    <property type="match status" value="1"/>
</dbReference>
<feature type="transmembrane region" description="Helical" evidence="26">
    <location>
        <begin position="772"/>
        <end position="793"/>
    </location>
</feature>
<keyword evidence="9" id="KW-0769">Symport</keyword>
<evidence type="ECO:0000256" key="7">
    <source>
        <dbReference type="ARBA" id="ARBA00022692"/>
    </source>
</evidence>
<evidence type="ECO:0000259" key="27">
    <source>
        <dbReference type="PROSITE" id="PS50003"/>
    </source>
</evidence>
<dbReference type="GO" id="GO:0005886">
    <property type="term" value="C:plasma membrane"/>
    <property type="evidence" value="ECO:0007669"/>
    <property type="project" value="TreeGrafter"/>
</dbReference>
<feature type="region of interest" description="Disordered" evidence="25">
    <location>
        <begin position="1207"/>
        <end position="1228"/>
    </location>
</feature>
<dbReference type="Gene3D" id="1.10.287.2720">
    <property type="match status" value="1"/>
</dbReference>
<dbReference type="GO" id="GO:0005794">
    <property type="term" value="C:Golgi apparatus"/>
    <property type="evidence" value="ECO:0007669"/>
    <property type="project" value="UniProtKB-SubCell"/>
</dbReference>
<feature type="region of interest" description="Disordered" evidence="25">
    <location>
        <begin position="141"/>
        <end position="181"/>
    </location>
</feature>
<dbReference type="PROSITE" id="PS50003">
    <property type="entry name" value="PH_DOMAIN"/>
    <property type="match status" value="1"/>
</dbReference>
<dbReference type="Proteomes" id="UP000298787">
    <property type="component" value="Chromosome 1"/>
</dbReference>
<dbReference type="PANTHER" id="PTHR45897">
    <property type="entry name" value="HIGH-AFFINITY CHOLINE TRANSPORTER 1"/>
    <property type="match status" value="1"/>
</dbReference>
<dbReference type="Gene3D" id="2.30.29.30">
    <property type="entry name" value="Pleckstrin-homology domain (PH domain)/Phosphotyrosine-binding domain (PTB)"/>
    <property type="match status" value="1"/>
</dbReference>
<keyword evidence="14" id="KW-0915">Sodium</keyword>
<dbReference type="GO" id="GO:0005307">
    <property type="term" value="F:choline:sodium symporter activity"/>
    <property type="evidence" value="ECO:0007669"/>
    <property type="project" value="TreeGrafter"/>
</dbReference>
<dbReference type="GO" id="GO:0008292">
    <property type="term" value="P:acetylcholine biosynthetic process"/>
    <property type="evidence" value="ECO:0007669"/>
    <property type="project" value="TreeGrafter"/>
</dbReference>
<dbReference type="SUPFAM" id="SSF50729">
    <property type="entry name" value="PH domain-like"/>
    <property type="match status" value="1"/>
</dbReference>
<evidence type="ECO:0000313" key="29">
    <source>
        <dbReference type="Proteomes" id="UP000298787"/>
    </source>
</evidence>
<dbReference type="PROSITE" id="PS50283">
    <property type="entry name" value="NA_SOLUT_SYMP_3"/>
    <property type="match status" value="1"/>
</dbReference>
<feature type="transmembrane region" description="Helical" evidence="26">
    <location>
        <begin position="849"/>
        <end position="872"/>
    </location>
</feature>
<organism evidence="28 29">
    <name type="scientific">Collichthys lucidus</name>
    <name type="common">Big head croaker</name>
    <name type="synonym">Sciaena lucida</name>
    <dbReference type="NCBI Taxonomy" id="240159"/>
    <lineage>
        <taxon>Eukaryota</taxon>
        <taxon>Metazoa</taxon>
        <taxon>Chordata</taxon>
        <taxon>Craniata</taxon>
        <taxon>Vertebrata</taxon>
        <taxon>Euteleostomi</taxon>
        <taxon>Actinopterygii</taxon>
        <taxon>Neopterygii</taxon>
        <taxon>Teleostei</taxon>
        <taxon>Neoteleostei</taxon>
        <taxon>Acanthomorphata</taxon>
        <taxon>Eupercaria</taxon>
        <taxon>Sciaenidae</taxon>
        <taxon>Collichthys</taxon>
    </lineage>
</organism>
<evidence type="ECO:0000256" key="26">
    <source>
        <dbReference type="SAM" id="Phobius"/>
    </source>
</evidence>
<dbReference type="Gene3D" id="2.40.160.120">
    <property type="match status" value="1"/>
</dbReference>
<name>A0A4U5TYR0_COLLU</name>
<dbReference type="InterPro" id="IPR001734">
    <property type="entry name" value="Na/solute_symporter"/>
</dbReference>
<keyword evidence="16" id="KW-0406">Ion transport</keyword>
<dbReference type="InterPro" id="IPR038377">
    <property type="entry name" value="Na/Glc_symporter_sf"/>
</dbReference>
<feature type="region of interest" description="Disordered" evidence="25">
    <location>
        <begin position="1"/>
        <end position="35"/>
    </location>
</feature>
<evidence type="ECO:0000256" key="8">
    <source>
        <dbReference type="ARBA" id="ARBA00022753"/>
    </source>
</evidence>